<dbReference type="RefSeq" id="WP_163457937.1">
    <property type="nucleotide sequence ID" value="NZ_JAAGOH010000014.1"/>
</dbReference>
<name>A0A7C9PIS9_9BURK</name>
<dbReference type="InterPro" id="IPR029058">
    <property type="entry name" value="AB_hydrolase_fold"/>
</dbReference>
<comment type="caution">
    <text evidence="3">The sequence shown here is derived from an EMBL/GenBank/DDBJ whole genome shotgun (WGS) entry which is preliminary data.</text>
</comment>
<gene>
    <name evidence="3" type="ORF">G3A44_12910</name>
</gene>
<dbReference type="PANTHER" id="PTHR48081">
    <property type="entry name" value="AB HYDROLASE SUPERFAMILY PROTEIN C4A8.06C"/>
    <property type="match status" value="1"/>
</dbReference>
<evidence type="ECO:0000256" key="1">
    <source>
        <dbReference type="ARBA" id="ARBA00022801"/>
    </source>
</evidence>
<dbReference type="GO" id="GO:0016787">
    <property type="term" value="F:hydrolase activity"/>
    <property type="evidence" value="ECO:0007669"/>
    <property type="project" value="UniProtKB-KW"/>
</dbReference>
<dbReference type="Gene3D" id="3.40.50.1820">
    <property type="entry name" value="alpha/beta hydrolase"/>
    <property type="match status" value="1"/>
</dbReference>
<dbReference type="Pfam" id="PF07859">
    <property type="entry name" value="Abhydrolase_3"/>
    <property type="match status" value="1"/>
</dbReference>
<protein>
    <submittedName>
        <fullName evidence="3">Alpha/beta hydrolase</fullName>
    </submittedName>
</protein>
<accession>A0A7C9PIS9</accession>
<dbReference type="EMBL" id="JAAGOH010000014">
    <property type="protein sequence ID" value="NDY92090.1"/>
    <property type="molecule type" value="Genomic_DNA"/>
</dbReference>
<sequence length="319" mass="33082">MLDLDVRQMLAPLQAAQVPDLADLPPEGARALYRQIMAAHGPGPDASEVQTQVLHAPGDGGPLEVRLYRPAQAPAAVLPVVLFLHGGGYSVGDLEGYDPICRQLCVDSGAAVATVAYRLAPEHPMPAGMADAWATLLWLHGGCPALGLDPERIAVAGDSAGAAMAAVLALLARDSGGPVLRGQALLYPPAAGGHAEGPQGPFLSHQRHALGPTLTARTMQRFNAWTYGEAGRAASWREAAPLLAPDFSGLPPALMMLAGLDTLHDEGHALAAALLAAGSPVTLVDYATLPHGFLSMAGPVPAARLAQRQLGLWLAERLR</sequence>
<keyword evidence="1 3" id="KW-0378">Hydrolase</keyword>
<dbReference type="InterPro" id="IPR013094">
    <property type="entry name" value="AB_hydrolase_3"/>
</dbReference>
<dbReference type="AlphaFoldDB" id="A0A7C9PIS9"/>
<keyword evidence="4" id="KW-1185">Reference proteome</keyword>
<dbReference type="InterPro" id="IPR050300">
    <property type="entry name" value="GDXG_lipolytic_enzyme"/>
</dbReference>
<evidence type="ECO:0000313" key="3">
    <source>
        <dbReference type="EMBL" id="NDY92090.1"/>
    </source>
</evidence>
<reference evidence="3 4" key="1">
    <citation type="submission" date="2020-02" db="EMBL/GenBank/DDBJ databases">
        <title>Ideonella bacterium strain TBM-1.</title>
        <authorList>
            <person name="Chen W.-M."/>
        </authorList>
    </citation>
    <scope>NUCLEOTIDE SEQUENCE [LARGE SCALE GENOMIC DNA]</scope>
    <source>
        <strain evidence="3 4">TBM-1</strain>
    </source>
</reference>
<dbReference type="SUPFAM" id="SSF53474">
    <property type="entry name" value="alpha/beta-Hydrolases"/>
    <property type="match status" value="1"/>
</dbReference>
<organism evidence="3 4">
    <name type="scientific">Ideonella livida</name>
    <dbReference type="NCBI Taxonomy" id="2707176"/>
    <lineage>
        <taxon>Bacteria</taxon>
        <taxon>Pseudomonadati</taxon>
        <taxon>Pseudomonadota</taxon>
        <taxon>Betaproteobacteria</taxon>
        <taxon>Burkholderiales</taxon>
        <taxon>Sphaerotilaceae</taxon>
        <taxon>Ideonella</taxon>
    </lineage>
</organism>
<feature type="domain" description="Alpha/beta hydrolase fold-3" evidence="2">
    <location>
        <begin position="81"/>
        <end position="294"/>
    </location>
</feature>
<dbReference type="Proteomes" id="UP000484255">
    <property type="component" value="Unassembled WGS sequence"/>
</dbReference>
<proteinExistence type="predicted"/>
<dbReference type="PANTHER" id="PTHR48081:SF8">
    <property type="entry name" value="ALPHA_BETA HYDROLASE FOLD-3 DOMAIN-CONTAINING PROTEIN-RELATED"/>
    <property type="match status" value="1"/>
</dbReference>
<evidence type="ECO:0000259" key="2">
    <source>
        <dbReference type="Pfam" id="PF07859"/>
    </source>
</evidence>
<evidence type="ECO:0000313" key="4">
    <source>
        <dbReference type="Proteomes" id="UP000484255"/>
    </source>
</evidence>